<sequence length="274" mass="29288">CGEGGPFFQKGASLPTIRNHQTTAMLENLSIVLFRPKFSENVGAAARACANMGVSRLLLVEPSAFDLDRARPMATSKGGLLLEKLEFYPTLAEAVAGAELVFGTTARLGGWRTGIITPEQAAASACPTLAAGGKVAVVFGPEDAGLSNHETQLCGRLVNIPTSDAATSLNLAQAVLVMCYEMFKAATGHVGEPAGPTPARTVTHAEREALFAALRRTLLSIDFIKPDNPDYWMLPVRRFIDRVGLKRQEYSLLMGVCRQIKWALGSGGKKDQAD</sequence>
<feature type="domain" description="tRNA/rRNA methyltransferase SpoU type" evidence="6">
    <location>
        <begin position="29"/>
        <end position="180"/>
    </location>
</feature>
<dbReference type="eggNOG" id="COG0565">
    <property type="taxonomic scope" value="Bacteria"/>
</dbReference>
<evidence type="ECO:0000256" key="1">
    <source>
        <dbReference type="ARBA" id="ARBA00007228"/>
    </source>
</evidence>
<dbReference type="NCBIfam" id="TIGR00050">
    <property type="entry name" value="rRNA_methyl_1"/>
    <property type="match status" value="1"/>
</dbReference>
<keyword evidence="5" id="KW-0963">Cytoplasm</keyword>
<reference evidence="7 8" key="1">
    <citation type="submission" date="2010-08" db="EMBL/GenBank/DDBJ databases">
        <title>The draft genome of Desulfovibrio fructosovorans JJ.</title>
        <authorList>
            <consortium name="US DOE Joint Genome Institute (JGI-PGF)"/>
            <person name="Lucas S."/>
            <person name="Copeland A."/>
            <person name="Lapidus A."/>
            <person name="Cheng J.-F."/>
            <person name="Bruce D."/>
            <person name="Goodwin L."/>
            <person name="Pitluck S."/>
            <person name="Land M.L."/>
            <person name="Hauser L."/>
            <person name="Chang Y.-J."/>
            <person name="Jeffries C."/>
            <person name="Wall J.D."/>
            <person name="Stahl D.A."/>
            <person name="Arkin A.P."/>
            <person name="Dehal P."/>
            <person name="Stolyar S.M."/>
            <person name="Hazen T.C."/>
            <person name="Woyke T.J."/>
        </authorList>
    </citation>
    <scope>NUCLEOTIDE SEQUENCE [LARGE SCALE GENOMIC DNA]</scope>
    <source>
        <strain evidence="7 8">JJ</strain>
    </source>
</reference>
<dbReference type="PANTHER" id="PTHR42786:SF2">
    <property type="entry name" value="TRNA (CYTIDINE_URIDINE-2'-O-)-METHYLTRANSFERASE TRMJ"/>
    <property type="match status" value="1"/>
</dbReference>
<dbReference type="EMBL" id="AECZ01000033">
    <property type="protein sequence ID" value="EFL49793.1"/>
    <property type="molecule type" value="Genomic_DNA"/>
</dbReference>
<comment type="catalytic activity">
    <reaction evidence="5">
        <text>uridine(32) in tRNA + S-adenosyl-L-methionine = 2'-O-methyluridine(32) in tRNA + S-adenosyl-L-homocysteine + H(+)</text>
        <dbReference type="Rhea" id="RHEA:42936"/>
        <dbReference type="Rhea" id="RHEA-COMP:10107"/>
        <dbReference type="Rhea" id="RHEA-COMP:10290"/>
        <dbReference type="ChEBI" id="CHEBI:15378"/>
        <dbReference type="ChEBI" id="CHEBI:57856"/>
        <dbReference type="ChEBI" id="CHEBI:59789"/>
        <dbReference type="ChEBI" id="CHEBI:65315"/>
        <dbReference type="ChEBI" id="CHEBI:74478"/>
        <dbReference type="EC" id="2.1.1.200"/>
    </reaction>
</comment>
<dbReference type="EC" id="2.1.1.200" evidence="5"/>
<evidence type="ECO:0000313" key="8">
    <source>
        <dbReference type="Proteomes" id="UP000006250"/>
    </source>
</evidence>
<evidence type="ECO:0000256" key="5">
    <source>
        <dbReference type="RuleBase" id="RU362024"/>
    </source>
</evidence>
<dbReference type="Gene3D" id="3.40.1280.10">
    <property type="match status" value="1"/>
</dbReference>
<comment type="caution">
    <text evidence="7">The sequence shown here is derived from an EMBL/GenBank/DDBJ whole genome shotgun (WGS) entry which is preliminary data.</text>
</comment>
<dbReference type="InterPro" id="IPR029028">
    <property type="entry name" value="Alpha/beta_knot_MTases"/>
</dbReference>
<evidence type="ECO:0000256" key="4">
    <source>
        <dbReference type="ARBA" id="ARBA00022691"/>
    </source>
</evidence>
<evidence type="ECO:0000256" key="2">
    <source>
        <dbReference type="ARBA" id="ARBA00022603"/>
    </source>
</evidence>
<comment type="subunit">
    <text evidence="5">Homodimer.</text>
</comment>
<dbReference type="InterPro" id="IPR029026">
    <property type="entry name" value="tRNA_m1G_MTases_N"/>
</dbReference>
<keyword evidence="3 7" id="KW-0808">Transferase</keyword>
<dbReference type="STRING" id="596151.DesfrDRAFT_3505"/>
<evidence type="ECO:0000256" key="3">
    <source>
        <dbReference type="ARBA" id="ARBA00022679"/>
    </source>
</evidence>
<dbReference type="CDD" id="cd18093">
    <property type="entry name" value="SpoU-like_TrmJ"/>
    <property type="match status" value="1"/>
</dbReference>
<dbReference type="Pfam" id="PF00588">
    <property type="entry name" value="SpoU_methylase"/>
    <property type="match status" value="1"/>
</dbReference>
<comment type="function">
    <text evidence="5">Catalyzes the formation of 2'O-methylated cytidine (Cm32) or 2'O-methylated uridine (Um32) at position 32 in tRNA.</text>
</comment>
<feature type="non-terminal residue" evidence="7">
    <location>
        <position position="1"/>
    </location>
</feature>
<dbReference type="GO" id="GO:0003723">
    <property type="term" value="F:RNA binding"/>
    <property type="evidence" value="ECO:0007669"/>
    <property type="project" value="InterPro"/>
</dbReference>
<dbReference type="SUPFAM" id="SSF75217">
    <property type="entry name" value="alpha/beta knot"/>
    <property type="match status" value="1"/>
</dbReference>
<keyword evidence="5" id="KW-0819">tRNA processing</keyword>
<proteinExistence type="inferred from homology"/>
<keyword evidence="4 5" id="KW-0949">S-adenosyl-L-methionine</keyword>
<gene>
    <name evidence="5" type="primary">trmJ</name>
    <name evidence="7" type="ORF">DesfrDRAFT_3505</name>
</gene>
<comment type="similarity">
    <text evidence="1">Belongs to the class IV-like SAM-binding methyltransferase superfamily. RNA methyltransferase TrmH family.</text>
</comment>
<dbReference type="PANTHER" id="PTHR42786">
    <property type="entry name" value="TRNA/RRNA METHYLTRANSFERASE"/>
    <property type="match status" value="1"/>
</dbReference>
<dbReference type="Proteomes" id="UP000006250">
    <property type="component" value="Unassembled WGS sequence"/>
</dbReference>
<accession>E1K0V5</accession>
<protein>
    <recommendedName>
        <fullName evidence="5">tRNA (cytidine/uridine-2'-O-)-methyltransferase TrmJ</fullName>
        <ecNumber evidence="5">2.1.1.200</ecNumber>
    </recommendedName>
    <alternativeName>
        <fullName evidence="5">tRNA (cytidine(32)/uridine(32)-2'-O)-methyltransferase</fullName>
    </alternativeName>
    <alternativeName>
        <fullName evidence="5">tRNA Cm32/Um32 methyltransferase</fullName>
    </alternativeName>
</protein>
<name>E1K0V5_SOLFR</name>
<dbReference type="AlphaFoldDB" id="E1K0V5"/>
<dbReference type="GO" id="GO:0106339">
    <property type="term" value="F:tRNA (cytidine(32)-2'-O)-methyltransferase activity"/>
    <property type="evidence" value="ECO:0007669"/>
    <property type="project" value="RHEA"/>
</dbReference>
<evidence type="ECO:0000313" key="7">
    <source>
        <dbReference type="EMBL" id="EFL49793.1"/>
    </source>
</evidence>
<comment type="subcellular location">
    <subcellularLocation>
        <location evidence="5">Cytoplasm</location>
    </subcellularLocation>
</comment>
<dbReference type="Gene3D" id="1.10.8.590">
    <property type="match status" value="1"/>
</dbReference>
<organism evidence="7 8">
    <name type="scientific">Solidesulfovibrio fructosivorans JJ]</name>
    <dbReference type="NCBI Taxonomy" id="596151"/>
    <lineage>
        <taxon>Bacteria</taxon>
        <taxon>Pseudomonadati</taxon>
        <taxon>Thermodesulfobacteriota</taxon>
        <taxon>Desulfovibrionia</taxon>
        <taxon>Desulfovibrionales</taxon>
        <taxon>Desulfovibrionaceae</taxon>
        <taxon>Solidesulfovibrio</taxon>
    </lineage>
</organism>
<keyword evidence="8" id="KW-1185">Reference proteome</keyword>
<keyword evidence="2 5" id="KW-0489">Methyltransferase</keyword>
<dbReference type="GO" id="GO:0005829">
    <property type="term" value="C:cytosol"/>
    <property type="evidence" value="ECO:0007669"/>
    <property type="project" value="TreeGrafter"/>
</dbReference>
<dbReference type="InterPro" id="IPR001537">
    <property type="entry name" value="SpoU_MeTrfase"/>
</dbReference>
<dbReference type="GO" id="GO:0160206">
    <property type="term" value="F:tRNA (cytidine(32)/uridine(32)-2'-O)-methyltransferase activity"/>
    <property type="evidence" value="ECO:0007669"/>
    <property type="project" value="UniProtKB-EC"/>
</dbReference>
<evidence type="ECO:0000259" key="6">
    <source>
        <dbReference type="Pfam" id="PF00588"/>
    </source>
</evidence>
<dbReference type="GO" id="GO:0002128">
    <property type="term" value="P:tRNA nucleoside ribose methylation"/>
    <property type="evidence" value="ECO:0007669"/>
    <property type="project" value="TreeGrafter"/>
</dbReference>
<dbReference type="InterPro" id="IPR004384">
    <property type="entry name" value="RNA_MeTrfase_TrmJ/LasT"/>
</dbReference>
<dbReference type="PIRSF" id="PIRSF004808">
    <property type="entry name" value="LasT"/>
    <property type="match status" value="1"/>
</dbReference>
<comment type="catalytic activity">
    <reaction evidence="5">
        <text>cytidine(32) in tRNA + S-adenosyl-L-methionine = 2'-O-methylcytidine(32) in tRNA + S-adenosyl-L-homocysteine + H(+)</text>
        <dbReference type="Rhea" id="RHEA:42932"/>
        <dbReference type="Rhea" id="RHEA-COMP:10288"/>
        <dbReference type="Rhea" id="RHEA-COMP:10289"/>
        <dbReference type="ChEBI" id="CHEBI:15378"/>
        <dbReference type="ChEBI" id="CHEBI:57856"/>
        <dbReference type="ChEBI" id="CHEBI:59789"/>
        <dbReference type="ChEBI" id="CHEBI:74495"/>
        <dbReference type="ChEBI" id="CHEBI:82748"/>
        <dbReference type="EC" id="2.1.1.200"/>
    </reaction>
</comment>